<organism evidence="3 4">
    <name type="scientific">Prescottella agglutinans</name>
    <dbReference type="NCBI Taxonomy" id="1644129"/>
    <lineage>
        <taxon>Bacteria</taxon>
        <taxon>Bacillati</taxon>
        <taxon>Actinomycetota</taxon>
        <taxon>Actinomycetes</taxon>
        <taxon>Mycobacteriales</taxon>
        <taxon>Nocardiaceae</taxon>
        <taxon>Prescottella</taxon>
    </lineage>
</organism>
<evidence type="ECO:0000313" key="4">
    <source>
        <dbReference type="Proteomes" id="UP000286208"/>
    </source>
</evidence>
<sequence length="158" mass="17979">MTTRDDVTALRARTDRIDPRELDELWARLEPCRPIDLIGYRWRGFAFDTGHRTGTLLDRIHWYGKAFTSESEVQPLLCRDDSGKLVSDIGTGHGEASLWEVVFRGEITATMVYDGMPVFDHFKKVDDDTVIGVMNGKGKLVFDGGEHFWFGLERDVAL</sequence>
<dbReference type="EMBL" id="RKLP01000008">
    <property type="protein sequence ID" value="RVW08497.1"/>
    <property type="molecule type" value="Genomic_DNA"/>
</dbReference>
<keyword evidence="4" id="KW-1185">Reference proteome</keyword>
<proteinExistence type="predicted"/>
<feature type="domain" description="DUF4334" evidence="2">
    <location>
        <begin position="94"/>
        <end position="154"/>
    </location>
</feature>
<dbReference type="Proteomes" id="UP000286208">
    <property type="component" value="Unassembled WGS sequence"/>
</dbReference>
<evidence type="ECO:0000259" key="2">
    <source>
        <dbReference type="Pfam" id="PF14232"/>
    </source>
</evidence>
<reference evidence="3 4" key="1">
    <citation type="submission" date="2018-11" db="EMBL/GenBank/DDBJ databases">
        <title>Rhodococcus spongicola sp. nov. and Rhodococcus xishaensis sp. nov. from marine sponges.</title>
        <authorList>
            <person name="Li L."/>
            <person name="Lin H.W."/>
        </authorList>
    </citation>
    <scope>NUCLEOTIDE SEQUENCE [LARGE SCALE GENOMIC DNA]</scope>
    <source>
        <strain evidence="3 4">CCTCC AB2014297</strain>
    </source>
</reference>
<dbReference type="RefSeq" id="WP_127917147.1">
    <property type="nucleotide sequence ID" value="NZ_RKLP01000008.1"/>
</dbReference>
<dbReference type="InterPro" id="IPR025951">
    <property type="entry name" value="GXWXG_dom"/>
</dbReference>
<dbReference type="AlphaFoldDB" id="A0A3S3E902"/>
<dbReference type="Gene3D" id="2.40.128.580">
    <property type="entry name" value="GXWXG domain"/>
    <property type="match status" value="1"/>
</dbReference>
<dbReference type="OrthoDB" id="8905397at2"/>
<comment type="caution">
    <text evidence="3">The sequence shown here is derived from an EMBL/GenBank/DDBJ whole genome shotgun (WGS) entry which is preliminary data.</text>
</comment>
<evidence type="ECO:0000259" key="1">
    <source>
        <dbReference type="Pfam" id="PF14231"/>
    </source>
</evidence>
<dbReference type="Pfam" id="PF14232">
    <property type="entry name" value="DUF4334"/>
    <property type="match status" value="1"/>
</dbReference>
<protein>
    <submittedName>
        <fullName evidence="3">DUF4334 domain-containing protein</fullName>
    </submittedName>
</protein>
<gene>
    <name evidence="3" type="ORF">EGT67_16410</name>
</gene>
<evidence type="ECO:0000313" key="3">
    <source>
        <dbReference type="EMBL" id="RVW08497.1"/>
    </source>
</evidence>
<accession>A0A3S3E902</accession>
<dbReference type="InterPro" id="IPR025568">
    <property type="entry name" value="DUF4334"/>
</dbReference>
<dbReference type="Pfam" id="PF14231">
    <property type="entry name" value="GXWXG"/>
    <property type="match status" value="1"/>
</dbReference>
<feature type="domain" description="GXWXG" evidence="1">
    <location>
        <begin position="24"/>
        <end position="83"/>
    </location>
</feature>
<name>A0A3S3E902_9NOCA</name>